<dbReference type="OrthoDB" id="366390at2759"/>
<dbReference type="Proteomes" id="UP000541154">
    <property type="component" value="Unassembled WGS sequence"/>
</dbReference>
<organism evidence="4">
    <name type="scientific">Petromyces alliaceus</name>
    <name type="common">Aspergillus alliaceus</name>
    <dbReference type="NCBI Taxonomy" id="209559"/>
    <lineage>
        <taxon>Eukaryota</taxon>
        <taxon>Fungi</taxon>
        <taxon>Dikarya</taxon>
        <taxon>Ascomycota</taxon>
        <taxon>Pezizomycotina</taxon>
        <taxon>Eurotiomycetes</taxon>
        <taxon>Eurotiomycetidae</taxon>
        <taxon>Eurotiales</taxon>
        <taxon>Aspergillaceae</taxon>
        <taxon>Aspergillus</taxon>
        <taxon>Aspergillus subgen. Circumdati</taxon>
    </lineage>
</organism>
<reference evidence="4" key="2">
    <citation type="submission" date="2019-04" db="EMBL/GenBank/DDBJ databases">
        <title>Friends and foes A comparative genomics studyof 23 Aspergillus species from section Flavi.</title>
        <authorList>
            <consortium name="DOE Joint Genome Institute"/>
            <person name="Kjaerbolling I."/>
            <person name="Vesth T."/>
            <person name="Frisvad J.C."/>
            <person name="Nybo J.L."/>
            <person name="Theobald S."/>
            <person name="Kildgaard S."/>
            <person name="Isbrandt T."/>
            <person name="Kuo A."/>
            <person name="Sato A."/>
            <person name="Lyhne E.K."/>
            <person name="Kogle M.E."/>
            <person name="Wiebenga A."/>
            <person name="Kun R.S."/>
            <person name="Lubbers R.J."/>
            <person name="Makela M.R."/>
            <person name="Barry K."/>
            <person name="Chovatia M."/>
            <person name="Clum A."/>
            <person name="Daum C."/>
            <person name="Haridas S."/>
            <person name="He G."/>
            <person name="LaButti K."/>
            <person name="Lipzen A."/>
            <person name="Mondo S."/>
            <person name="Riley R."/>
            <person name="Salamov A."/>
            <person name="Simmons B.A."/>
            <person name="Magnuson J.K."/>
            <person name="Henrissat B."/>
            <person name="Mortensen U.H."/>
            <person name="Larsen T.O."/>
            <person name="Devries R.P."/>
            <person name="Grigoriev I.V."/>
            <person name="Machida M."/>
            <person name="Baker S.E."/>
            <person name="Andersen M.R."/>
        </authorList>
    </citation>
    <scope>NUCLEOTIDE SEQUENCE [LARGE SCALE GENOMIC DNA]</scope>
    <source>
        <strain evidence="4">IBT 14317</strain>
    </source>
</reference>
<dbReference type="Pfam" id="PF12796">
    <property type="entry name" value="Ank_2"/>
    <property type="match status" value="1"/>
</dbReference>
<dbReference type="InterPro" id="IPR036770">
    <property type="entry name" value="Ankyrin_rpt-contain_sf"/>
</dbReference>
<dbReference type="InterPro" id="IPR002110">
    <property type="entry name" value="Ankyrin_rpt"/>
</dbReference>
<name>A0A5N7BRW1_PETAA</name>
<accession>A0A8H6ABW3</accession>
<dbReference type="Pfam" id="PF00023">
    <property type="entry name" value="Ank"/>
    <property type="match status" value="1"/>
</dbReference>
<feature type="repeat" description="ANK" evidence="3">
    <location>
        <begin position="124"/>
        <end position="153"/>
    </location>
</feature>
<dbReference type="AlphaFoldDB" id="A0A5N7BRW1"/>
<dbReference type="PROSITE" id="PS50088">
    <property type="entry name" value="ANK_REPEAT"/>
    <property type="match status" value="3"/>
</dbReference>
<evidence type="ECO:0000313" key="6">
    <source>
        <dbReference type="Proteomes" id="UP000541154"/>
    </source>
</evidence>
<dbReference type="PRINTS" id="PR01415">
    <property type="entry name" value="ANKYRIN"/>
</dbReference>
<reference evidence="5 6" key="1">
    <citation type="submission" date="2019-04" db="EMBL/GenBank/DDBJ databases">
        <title>Aspergillus burnettii sp. nov., novel species from soil in southeast Queensland.</title>
        <authorList>
            <person name="Gilchrist C.L.M."/>
            <person name="Pitt J.I."/>
            <person name="Lange L."/>
            <person name="Lacey H.J."/>
            <person name="Vuong D."/>
            <person name="Midgley D.J."/>
            <person name="Greenfield P."/>
            <person name="Bradbury M."/>
            <person name="Lacey E."/>
            <person name="Busk P.K."/>
            <person name="Pilgaard B."/>
            <person name="Chooi Y.H."/>
            <person name="Piggott A.M."/>
        </authorList>
    </citation>
    <scope>NUCLEOTIDE SEQUENCE [LARGE SCALE GENOMIC DNA]</scope>
    <source>
        <strain evidence="5 6">FRR 5400</strain>
    </source>
</reference>
<keyword evidence="1" id="KW-0677">Repeat</keyword>
<evidence type="ECO:0000256" key="1">
    <source>
        <dbReference type="ARBA" id="ARBA00022737"/>
    </source>
</evidence>
<gene>
    <name evidence="5" type="primary">ANK2_4</name>
    <name evidence="4" type="ORF">BDV23DRAFT_189082</name>
    <name evidence="5" type="ORF">ETB97_010097</name>
</gene>
<evidence type="ECO:0000313" key="4">
    <source>
        <dbReference type="EMBL" id="KAE8384561.1"/>
    </source>
</evidence>
<evidence type="ECO:0000256" key="2">
    <source>
        <dbReference type="ARBA" id="ARBA00023043"/>
    </source>
</evidence>
<dbReference type="Gene3D" id="1.25.40.20">
    <property type="entry name" value="Ankyrin repeat-containing domain"/>
    <property type="match status" value="1"/>
</dbReference>
<keyword evidence="6" id="KW-1185">Reference proteome</keyword>
<dbReference type="SUPFAM" id="SSF48403">
    <property type="entry name" value="Ankyrin repeat"/>
    <property type="match status" value="1"/>
</dbReference>
<evidence type="ECO:0000313" key="5">
    <source>
        <dbReference type="EMBL" id="KAF5863465.1"/>
    </source>
</evidence>
<dbReference type="EMBL" id="ML735364">
    <property type="protein sequence ID" value="KAE8384561.1"/>
    <property type="molecule type" value="Genomic_DNA"/>
</dbReference>
<keyword evidence="2 3" id="KW-0040">ANK repeat</keyword>
<proteinExistence type="predicted"/>
<sequence>MVSLEELPLDILHQVAKQCTKRDLLNLRLAIPGFSYFLTPYIDRHLVHEMRHRAKYHLHRAVSTNCPNKSLLPRLLNAGAPLDQRKHTGETVLHAAARQNNVDGIRQLLRAGATVDSSDRYIWTPLHLAARYGYVDIVRILVEAGADINRQGFHGWTALHFAVRERHLKCEELLLEYGIDVEICDNDGKKAGQGAKCYAESLPVRV</sequence>
<accession>A0A5N7BRW1</accession>
<protein>
    <submittedName>
        <fullName evidence="4">Ankyrin repeat-containing domain protein</fullName>
    </submittedName>
    <submittedName>
        <fullName evidence="5">Ankyrin-2</fullName>
    </submittedName>
</protein>
<dbReference type="EMBL" id="SPNV01000051">
    <property type="protein sequence ID" value="KAF5863465.1"/>
    <property type="molecule type" value="Genomic_DNA"/>
</dbReference>
<dbReference type="PROSITE" id="PS50297">
    <property type="entry name" value="ANK_REP_REGION"/>
    <property type="match status" value="3"/>
</dbReference>
<feature type="repeat" description="ANK" evidence="3">
    <location>
        <begin position="88"/>
        <end position="120"/>
    </location>
</feature>
<evidence type="ECO:0000256" key="3">
    <source>
        <dbReference type="PROSITE-ProRule" id="PRU00023"/>
    </source>
</evidence>
<accession>A0A5N6FVN2</accession>
<dbReference type="Proteomes" id="UP000326877">
    <property type="component" value="Unassembled WGS sequence"/>
</dbReference>
<feature type="repeat" description="ANK" evidence="3">
    <location>
        <begin position="154"/>
        <end position="186"/>
    </location>
</feature>
<dbReference type="PANTHER" id="PTHR24171">
    <property type="entry name" value="ANKYRIN REPEAT DOMAIN-CONTAINING PROTEIN 39-RELATED"/>
    <property type="match status" value="1"/>
</dbReference>
<dbReference type="SMART" id="SM00248">
    <property type="entry name" value="ANK"/>
    <property type="match status" value="3"/>
</dbReference>
<dbReference type="OMA" id="GSHEKAM"/>